<accession>A0A1J4JL74</accession>
<keyword evidence="1" id="KW-0812">Transmembrane</keyword>
<dbReference type="Gene3D" id="1.25.40.20">
    <property type="entry name" value="Ankyrin repeat-containing domain"/>
    <property type="match status" value="1"/>
</dbReference>
<dbReference type="PANTHER" id="PTHR24159">
    <property type="match status" value="1"/>
</dbReference>
<evidence type="ECO:0000313" key="3">
    <source>
        <dbReference type="Proteomes" id="UP000179807"/>
    </source>
</evidence>
<sequence>MNPVFNDFDQDILQQSLKVMRLQDILITASPDTIDSIGFEIYNSFLVGDYKPIDFVYSIFAINRYRSLLCRHLTKVTLKVFSLLKKAEKNEMINELKTLLFKAFFFPLDYESNSHIFIYFCKENGVFTKQEVCKQIHHYYRHKNCYLRFYFKFIIWMAPELEEYNKEFFKEVSKALENLSFFQEIEVYKKEKWKLHKFLCQNGFFPDSIEEIIYKDDLEEFIKIYKNPIINYSTKIQNHFFYHSHVISHQSNLIQLAVFYSSVKIFKFLLNFVENISELQTSRFPGVDYLSMFSGNFEIIKACDDFGVPLSIAPQCATCFYRHELLSWLIESKNFSPNHDSNNYGTLLCQAGSANNIRSLFYLIEKGADVDLQSMNQITPLYFSVEFNKYHTVRLLSTCSKIHNFKSFLGYQLYLKSDINVFRFIESRITLDDHLLHQININILKFVKDIEVFDLFLDNLKRINYLFVFLQSFEKIDNFDVFKLIYEKGIMGKLTYKMVFELSNHNKKYFSYLFKNEEFTKDEINVTLLILCGILHEQPLSTFEEYTKKISIQTIMHNSMLINLINTQFCDSKYRYIFDIFVWSKKEFLIIYLFWSLFLLFYGVFINKLYLE</sequence>
<evidence type="ECO:0000313" key="2">
    <source>
        <dbReference type="EMBL" id="OHS99846.1"/>
    </source>
</evidence>
<gene>
    <name evidence="2" type="ORF">TRFO_33595</name>
</gene>
<protein>
    <submittedName>
        <fullName evidence="2">Uncharacterized protein</fullName>
    </submittedName>
</protein>
<name>A0A1J4JL74_9EUKA</name>
<dbReference type="PANTHER" id="PTHR24159:SF5">
    <property type="entry name" value="ANK_REP_REGION DOMAIN-CONTAINING PROTEIN"/>
    <property type="match status" value="1"/>
</dbReference>
<dbReference type="InterPro" id="IPR036770">
    <property type="entry name" value="Ankyrin_rpt-contain_sf"/>
</dbReference>
<dbReference type="Proteomes" id="UP000179807">
    <property type="component" value="Unassembled WGS sequence"/>
</dbReference>
<evidence type="ECO:0000256" key="1">
    <source>
        <dbReference type="SAM" id="Phobius"/>
    </source>
</evidence>
<dbReference type="VEuPathDB" id="TrichDB:TRFO_33595"/>
<keyword evidence="3" id="KW-1185">Reference proteome</keyword>
<proteinExistence type="predicted"/>
<keyword evidence="1" id="KW-0472">Membrane</keyword>
<reference evidence="2" key="1">
    <citation type="submission" date="2016-10" db="EMBL/GenBank/DDBJ databases">
        <authorList>
            <person name="Benchimol M."/>
            <person name="Almeida L.G."/>
            <person name="Vasconcelos A.T."/>
            <person name="Perreira-Neves A."/>
            <person name="Rosa I.A."/>
            <person name="Tasca T."/>
            <person name="Bogo M.R."/>
            <person name="de Souza W."/>
        </authorList>
    </citation>
    <scope>NUCLEOTIDE SEQUENCE [LARGE SCALE GENOMIC DNA]</scope>
    <source>
        <strain evidence="2">K</strain>
    </source>
</reference>
<dbReference type="AlphaFoldDB" id="A0A1J4JL74"/>
<keyword evidence="1" id="KW-1133">Transmembrane helix</keyword>
<dbReference type="GeneID" id="94843871"/>
<comment type="caution">
    <text evidence="2">The sequence shown here is derived from an EMBL/GenBank/DDBJ whole genome shotgun (WGS) entry which is preliminary data.</text>
</comment>
<dbReference type="SUPFAM" id="SSF48403">
    <property type="entry name" value="Ankyrin repeat"/>
    <property type="match status" value="1"/>
</dbReference>
<dbReference type="EMBL" id="MLAK01000983">
    <property type="protein sequence ID" value="OHS99846.1"/>
    <property type="molecule type" value="Genomic_DNA"/>
</dbReference>
<organism evidence="2 3">
    <name type="scientific">Tritrichomonas foetus</name>
    <dbReference type="NCBI Taxonomy" id="1144522"/>
    <lineage>
        <taxon>Eukaryota</taxon>
        <taxon>Metamonada</taxon>
        <taxon>Parabasalia</taxon>
        <taxon>Tritrichomonadida</taxon>
        <taxon>Tritrichomonadidae</taxon>
        <taxon>Tritrichomonas</taxon>
    </lineage>
</organism>
<dbReference type="RefSeq" id="XP_068352983.1">
    <property type="nucleotide sequence ID" value="XM_068509167.1"/>
</dbReference>
<feature type="transmembrane region" description="Helical" evidence="1">
    <location>
        <begin position="589"/>
        <end position="611"/>
    </location>
</feature>